<protein>
    <submittedName>
        <fullName evidence="1">Uncharacterized protein</fullName>
    </submittedName>
</protein>
<sequence length="267" mass="28516">MLAECDPKGGTLRAGFLEEQFTAGFGLYHLAAAARVGSEALAHAVASHLWSIDEAGHRRVLPGLTDPAQAASLERTWPALSDIFHVLAHEAGHDVFVDAGRLTFTSGRLHTTLTPAPLIQQADLVLLVTRNTKAALALTSHIIGPLRAELDDAGTGASALALLVIERENVRGGRGYTTHQIADALEVPVLAALPWDAPVADYLIDGGSPPRGYARSDLLRHARTAAEQLAAHAQRRRIQQEFPAPANEQVTGVLRRLQSRTTGGRRG</sequence>
<dbReference type="AlphaFoldDB" id="S3ZP84"/>
<evidence type="ECO:0000313" key="2">
    <source>
        <dbReference type="Proteomes" id="UP000014629"/>
    </source>
</evidence>
<gene>
    <name evidence="1" type="ORF">STRAU_1591</name>
</gene>
<dbReference type="Proteomes" id="UP000014629">
    <property type="component" value="Unassembled WGS sequence"/>
</dbReference>
<dbReference type="InterPro" id="IPR027417">
    <property type="entry name" value="P-loop_NTPase"/>
</dbReference>
<dbReference type="Gene3D" id="3.40.50.300">
    <property type="entry name" value="P-loop containing nucleotide triphosphate hydrolases"/>
    <property type="match status" value="1"/>
</dbReference>
<dbReference type="PATRIC" id="fig|1286094.4.peg.1568"/>
<name>S3ZP84_9ACTN</name>
<dbReference type="EMBL" id="AOPZ01000063">
    <property type="protein sequence ID" value="EPH45326.1"/>
    <property type="molecule type" value="Genomic_DNA"/>
</dbReference>
<organism evidence="1 2">
    <name type="scientific">Streptomyces aurantiacus JA 4570</name>
    <dbReference type="NCBI Taxonomy" id="1286094"/>
    <lineage>
        <taxon>Bacteria</taxon>
        <taxon>Bacillati</taxon>
        <taxon>Actinomycetota</taxon>
        <taxon>Actinomycetes</taxon>
        <taxon>Kitasatosporales</taxon>
        <taxon>Streptomycetaceae</taxon>
        <taxon>Streptomyces</taxon>
        <taxon>Streptomyces aurantiacus group</taxon>
    </lineage>
</organism>
<dbReference type="SUPFAM" id="SSF52540">
    <property type="entry name" value="P-loop containing nucleoside triphosphate hydrolases"/>
    <property type="match status" value="1"/>
</dbReference>
<keyword evidence="2" id="KW-1185">Reference proteome</keyword>
<comment type="caution">
    <text evidence="1">The sequence shown here is derived from an EMBL/GenBank/DDBJ whole genome shotgun (WGS) entry which is preliminary data.</text>
</comment>
<proteinExistence type="predicted"/>
<accession>S3ZP84</accession>
<evidence type="ECO:0000313" key="1">
    <source>
        <dbReference type="EMBL" id="EPH45326.1"/>
    </source>
</evidence>
<reference evidence="1 2" key="1">
    <citation type="submission" date="2013-02" db="EMBL/GenBank/DDBJ databases">
        <title>Draft Genome Sequence of Streptomyces aurantiacus, Which Produces Setomimycin.</title>
        <authorList>
            <person name="Gruening B.A."/>
            <person name="Praeg A."/>
            <person name="Erxleben A."/>
            <person name="Guenther S."/>
            <person name="Mueller M."/>
        </authorList>
    </citation>
    <scope>NUCLEOTIDE SEQUENCE [LARGE SCALE GENOMIC DNA]</scope>
    <source>
        <strain evidence="1 2">JA 4570</strain>
    </source>
</reference>